<dbReference type="PATRIC" id="fig|121290.4.peg.3370"/>
<name>A0A120CV80_HYPSL</name>
<proteinExistence type="predicted"/>
<dbReference type="EMBL" id="LMTR01000065">
    <property type="protein sequence ID" value="KWT67407.1"/>
    <property type="molecule type" value="Genomic_DNA"/>
</dbReference>
<dbReference type="STRING" id="121290.APY04_1972"/>
<evidence type="ECO:0000313" key="3">
    <source>
        <dbReference type="Proteomes" id="UP000059074"/>
    </source>
</evidence>
<dbReference type="AlphaFoldDB" id="A0A120CV80"/>
<organism evidence="2 3">
    <name type="scientific">Hyphomicrobium sulfonivorans</name>
    <dbReference type="NCBI Taxonomy" id="121290"/>
    <lineage>
        <taxon>Bacteria</taxon>
        <taxon>Pseudomonadati</taxon>
        <taxon>Pseudomonadota</taxon>
        <taxon>Alphaproteobacteria</taxon>
        <taxon>Hyphomicrobiales</taxon>
        <taxon>Hyphomicrobiaceae</taxon>
        <taxon>Hyphomicrobium</taxon>
    </lineage>
</organism>
<comment type="caution">
    <text evidence="2">The sequence shown here is derived from an EMBL/GenBank/DDBJ whole genome shotgun (WGS) entry which is preliminary data.</text>
</comment>
<dbReference type="Proteomes" id="UP000059074">
    <property type="component" value="Unassembled WGS sequence"/>
</dbReference>
<feature type="region of interest" description="Disordered" evidence="1">
    <location>
        <begin position="1"/>
        <end position="46"/>
    </location>
</feature>
<gene>
    <name evidence="2" type="ORF">APY04_1972</name>
</gene>
<reference evidence="2 3" key="1">
    <citation type="submission" date="2015-10" db="EMBL/GenBank/DDBJ databases">
        <title>Transcriptomic analysis of a linuron degrading triple-species bacterial consortium.</title>
        <authorList>
            <person name="Albers P."/>
        </authorList>
    </citation>
    <scope>NUCLEOTIDE SEQUENCE [LARGE SCALE GENOMIC DNA]</scope>
    <source>
        <strain evidence="2 3">WDL6</strain>
    </source>
</reference>
<evidence type="ECO:0000313" key="2">
    <source>
        <dbReference type="EMBL" id="KWT67407.1"/>
    </source>
</evidence>
<protein>
    <submittedName>
        <fullName evidence="2">Uncharacterized protein</fullName>
    </submittedName>
</protein>
<evidence type="ECO:0000256" key="1">
    <source>
        <dbReference type="SAM" id="MobiDB-lite"/>
    </source>
</evidence>
<accession>A0A120CV80</accession>
<sequence length="66" mass="6815">MAFGIAGSALAEEAGAPQGSGSKDRQLEQPAPADNAPARRDPNVKPLIDVPAGCPYWGNDKLELIA</sequence>
<keyword evidence="3" id="KW-1185">Reference proteome</keyword>